<evidence type="ECO:0000256" key="6">
    <source>
        <dbReference type="ARBA" id="ARBA00022801"/>
    </source>
</evidence>
<dbReference type="InterPro" id="IPR001547">
    <property type="entry name" value="Glyco_hydro_5"/>
</dbReference>
<evidence type="ECO:0000256" key="4">
    <source>
        <dbReference type="ARBA" id="ARBA00012706"/>
    </source>
</evidence>
<dbReference type="InterPro" id="IPR045053">
    <property type="entry name" value="MAN-like"/>
</dbReference>
<dbReference type="PANTHER" id="PTHR31451:SF60">
    <property type="entry name" value="MANNAN ENDO-1,4-BETA-MANNOSIDASE 1"/>
    <property type="match status" value="1"/>
</dbReference>
<dbReference type="Proteomes" id="UP000594263">
    <property type="component" value="Unplaced"/>
</dbReference>
<dbReference type="PANTHER" id="PTHR31451">
    <property type="match status" value="1"/>
</dbReference>
<keyword evidence="7" id="KW-0326">Glycosidase</keyword>
<evidence type="ECO:0000256" key="1">
    <source>
        <dbReference type="ARBA" id="ARBA00001678"/>
    </source>
</evidence>
<proteinExistence type="inferred from homology"/>
<name>A0A7N0V0H2_KALFE</name>
<feature type="chain" id="PRO_5029888184" description="mannan endo-1,4-beta-mannosidase" evidence="9">
    <location>
        <begin position="33"/>
        <end position="427"/>
    </location>
</feature>
<dbReference type="SUPFAM" id="SSF51445">
    <property type="entry name" value="(Trans)glycosidases"/>
    <property type="match status" value="1"/>
</dbReference>
<evidence type="ECO:0000256" key="5">
    <source>
        <dbReference type="ARBA" id="ARBA00022525"/>
    </source>
</evidence>
<keyword evidence="9" id="KW-0732">Signal</keyword>
<dbReference type="Gramene" id="Kaladp0095s0708.1.v1.1">
    <property type="protein sequence ID" value="Kaladp0095s0708.1.v1.1"/>
    <property type="gene ID" value="Kaladp0095s0708.v1.1"/>
</dbReference>
<organism evidence="11 12">
    <name type="scientific">Kalanchoe fedtschenkoi</name>
    <name type="common">Lavender scallops</name>
    <name type="synonym">South American air plant</name>
    <dbReference type="NCBI Taxonomy" id="63787"/>
    <lineage>
        <taxon>Eukaryota</taxon>
        <taxon>Viridiplantae</taxon>
        <taxon>Streptophyta</taxon>
        <taxon>Embryophyta</taxon>
        <taxon>Tracheophyta</taxon>
        <taxon>Spermatophyta</taxon>
        <taxon>Magnoliopsida</taxon>
        <taxon>eudicotyledons</taxon>
        <taxon>Gunneridae</taxon>
        <taxon>Pentapetalae</taxon>
        <taxon>Saxifragales</taxon>
        <taxon>Crassulaceae</taxon>
        <taxon>Kalanchoe</taxon>
    </lineage>
</organism>
<feature type="region of interest" description="Disordered" evidence="8">
    <location>
        <begin position="398"/>
        <end position="427"/>
    </location>
</feature>
<evidence type="ECO:0000313" key="12">
    <source>
        <dbReference type="Proteomes" id="UP000594263"/>
    </source>
</evidence>
<evidence type="ECO:0000256" key="8">
    <source>
        <dbReference type="SAM" id="MobiDB-lite"/>
    </source>
</evidence>
<comment type="subcellular location">
    <subcellularLocation>
        <location evidence="2">Secreted</location>
    </subcellularLocation>
</comment>
<keyword evidence="6" id="KW-0378">Hydrolase</keyword>
<keyword evidence="12" id="KW-1185">Reference proteome</keyword>
<feature type="domain" description="Glycoside hydrolase family 5" evidence="10">
    <location>
        <begin position="36"/>
        <end position="370"/>
    </location>
</feature>
<evidence type="ECO:0000256" key="2">
    <source>
        <dbReference type="ARBA" id="ARBA00004613"/>
    </source>
</evidence>
<evidence type="ECO:0000259" key="10">
    <source>
        <dbReference type="Pfam" id="PF26410"/>
    </source>
</evidence>
<dbReference type="Pfam" id="PF26410">
    <property type="entry name" value="GH5_mannosidase"/>
    <property type="match status" value="1"/>
</dbReference>
<dbReference type="Gene3D" id="3.20.20.80">
    <property type="entry name" value="Glycosidases"/>
    <property type="match status" value="1"/>
</dbReference>
<reference evidence="11" key="1">
    <citation type="submission" date="2021-01" db="UniProtKB">
        <authorList>
            <consortium name="EnsemblPlants"/>
        </authorList>
    </citation>
    <scope>IDENTIFICATION</scope>
</reference>
<protein>
    <recommendedName>
        <fullName evidence="4">mannan endo-1,4-beta-mannosidase</fullName>
        <ecNumber evidence="4">3.2.1.78</ecNumber>
    </recommendedName>
</protein>
<evidence type="ECO:0000256" key="3">
    <source>
        <dbReference type="ARBA" id="ARBA00005641"/>
    </source>
</evidence>
<dbReference type="OMA" id="HTEDANN"/>
<evidence type="ECO:0000313" key="11">
    <source>
        <dbReference type="EnsemblPlants" id="Kaladp0095s0708.1.v1.1"/>
    </source>
</evidence>
<sequence length="427" mass="48077">MKLVGRHCQWRPYGHMMMVLLVLCMVQARGDGEADEFIKVDGLQFVQNGEPYYANGFNSYWLMTVASDPTQRYKATSAFQEAKQCGLTLARTWAFSDGPGYASLQPSPGQYNENVFQGLDFVVSEAGKYGIRLVLSLVNNYDDYGGRKQYVEWAKSKGAALTSDDDFYSNEVVKEFYKNHVKAVLTRVNNITGVAYKDDPTIMSWELINEPRCVSDLSGKTLQSWISEMASYLKSVDSNHLLEIGLEGFYGPSTPEKLRDIPDFQLGTDFIANNQINEIDFTTIHAYPEQWISGSTDESQLTFLQDWMQNHTQDAETVLKKPLVIAEFGKSYKSPGFTSEKRDQVYNLVYTAVYSSAINGGAAAGSMFWQLLASGMESYKDGYDVVLSESPSTAGVIGQQSQKLSQIRRKNRNRREWPRRVKGGRRG</sequence>
<keyword evidence="5" id="KW-0964">Secreted</keyword>
<evidence type="ECO:0000256" key="7">
    <source>
        <dbReference type="ARBA" id="ARBA00023295"/>
    </source>
</evidence>
<dbReference type="GO" id="GO:0000272">
    <property type="term" value="P:polysaccharide catabolic process"/>
    <property type="evidence" value="ECO:0007669"/>
    <property type="project" value="InterPro"/>
</dbReference>
<dbReference type="AlphaFoldDB" id="A0A7N0V0H2"/>
<comment type="similarity">
    <text evidence="3">Belongs to the glycosyl hydrolase 5 (cellulase A) family.</text>
</comment>
<accession>A0A7N0V0H2</accession>
<dbReference type="GO" id="GO:0005576">
    <property type="term" value="C:extracellular region"/>
    <property type="evidence" value="ECO:0007669"/>
    <property type="project" value="UniProtKB-SubCell"/>
</dbReference>
<dbReference type="EC" id="3.2.1.78" evidence="4"/>
<feature type="signal peptide" evidence="9">
    <location>
        <begin position="1"/>
        <end position="32"/>
    </location>
</feature>
<comment type="catalytic activity">
    <reaction evidence="1">
        <text>Random hydrolysis of (1-&gt;4)-beta-D-mannosidic linkages in mannans, galactomannans and glucomannans.</text>
        <dbReference type="EC" id="3.2.1.78"/>
    </reaction>
</comment>
<dbReference type="EnsemblPlants" id="Kaladp0095s0708.1.v1.1">
    <property type="protein sequence ID" value="Kaladp0095s0708.1.v1.1"/>
    <property type="gene ID" value="Kaladp0095s0708.v1.1"/>
</dbReference>
<dbReference type="GO" id="GO:0016985">
    <property type="term" value="F:mannan endo-1,4-beta-mannosidase activity"/>
    <property type="evidence" value="ECO:0007669"/>
    <property type="project" value="UniProtKB-EC"/>
</dbReference>
<dbReference type="FunFam" id="3.20.20.80:FF:000012">
    <property type="entry name" value="Mannan endo-1,4-beta-mannosidase 6"/>
    <property type="match status" value="1"/>
</dbReference>
<evidence type="ECO:0000256" key="9">
    <source>
        <dbReference type="SAM" id="SignalP"/>
    </source>
</evidence>
<dbReference type="InterPro" id="IPR017853">
    <property type="entry name" value="GH"/>
</dbReference>